<keyword evidence="4" id="KW-0479">Metal-binding</keyword>
<dbReference type="PANTHER" id="PTHR33577:SF7">
    <property type="entry name" value="HEME HALOPEROXIDASE FAMILY PROFILE DOMAIN-CONTAINING PROTEIN"/>
    <property type="match status" value="1"/>
</dbReference>
<evidence type="ECO:0000256" key="7">
    <source>
        <dbReference type="ARBA" id="ARBA00025795"/>
    </source>
</evidence>
<comment type="similarity">
    <text evidence="7">Belongs to the chloroperoxidase family.</text>
</comment>
<evidence type="ECO:0000256" key="3">
    <source>
        <dbReference type="ARBA" id="ARBA00022617"/>
    </source>
</evidence>
<dbReference type="GO" id="GO:0004601">
    <property type="term" value="F:peroxidase activity"/>
    <property type="evidence" value="ECO:0007669"/>
    <property type="project" value="UniProtKB-KW"/>
</dbReference>
<dbReference type="Pfam" id="PF01328">
    <property type="entry name" value="Peroxidase_2"/>
    <property type="match status" value="1"/>
</dbReference>
<evidence type="ECO:0000313" key="11">
    <source>
        <dbReference type="Proteomes" id="UP000799437"/>
    </source>
</evidence>
<evidence type="ECO:0000256" key="8">
    <source>
        <dbReference type="SAM" id="SignalP"/>
    </source>
</evidence>
<dbReference type="GeneID" id="54487728"/>
<keyword evidence="11" id="KW-1185">Reference proteome</keyword>
<keyword evidence="6" id="KW-0408">Iron</keyword>
<keyword evidence="8" id="KW-0732">Signal</keyword>
<dbReference type="PROSITE" id="PS51405">
    <property type="entry name" value="HEME_HALOPEROXIDASE"/>
    <property type="match status" value="1"/>
</dbReference>
<feature type="chain" id="PRO_5025642595" evidence="8">
    <location>
        <begin position="18"/>
        <end position="114"/>
    </location>
</feature>
<evidence type="ECO:0000256" key="6">
    <source>
        <dbReference type="ARBA" id="ARBA00023004"/>
    </source>
</evidence>
<name>A0A6A6WE09_9PEZI</name>
<evidence type="ECO:0000256" key="1">
    <source>
        <dbReference type="ARBA" id="ARBA00001970"/>
    </source>
</evidence>
<feature type="signal peptide" evidence="8">
    <location>
        <begin position="1"/>
        <end position="17"/>
    </location>
</feature>
<sequence length="114" mass="12652">MKATYLALSSLFHIAQGQLEEGYWKKAGPNDFRGPCPMMNTLANHGFLPRDGRNITVENAVHALVSGLNFDSSLAAIMWQEAVIVPSAVLRGCYIIYRRVCNRAKEIEILSISL</sequence>
<keyword evidence="3" id="KW-0349">Heme</keyword>
<keyword evidence="2 10" id="KW-0575">Peroxidase</keyword>
<reference evidence="10" key="1">
    <citation type="journal article" date="2020" name="Stud. Mycol.">
        <title>101 Dothideomycetes genomes: a test case for predicting lifestyles and emergence of pathogens.</title>
        <authorList>
            <person name="Haridas S."/>
            <person name="Albert R."/>
            <person name="Binder M."/>
            <person name="Bloem J."/>
            <person name="Labutti K."/>
            <person name="Salamov A."/>
            <person name="Andreopoulos B."/>
            <person name="Baker S."/>
            <person name="Barry K."/>
            <person name="Bills G."/>
            <person name="Bluhm B."/>
            <person name="Cannon C."/>
            <person name="Castanera R."/>
            <person name="Culley D."/>
            <person name="Daum C."/>
            <person name="Ezra D."/>
            <person name="Gonzalez J."/>
            <person name="Henrissat B."/>
            <person name="Kuo A."/>
            <person name="Liang C."/>
            <person name="Lipzen A."/>
            <person name="Lutzoni F."/>
            <person name="Magnuson J."/>
            <person name="Mondo S."/>
            <person name="Nolan M."/>
            <person name="Ohm R."/>
            <person name="Pangilinan J."/>
            <person name="Park H.-J."/>
            <person name="Ramirez L."/>
            <person name="Alfaro M."/>
            <person name="Sun H."/>
            <person name="Tritt A."/>
            <person name="Yoshinaga Y."/>
            <person name="Zwiers L.-H."/>
            <person name="Turgeon B."/>
            <person name="Goodwin S."/>
            <person name="Spatafora J."/>
            <person name="Crous P."/>
            <person name="Grigoriev I."/>
        </authorList>
    </citation>
    <scope>NUCLEOTIDE SEQUENCE</scope>
    <source>
        <strain evidence="10">CBS 121739</strain>
    </source>
</reference>
<protein>
    <submittedName>
        <fullName evidence="10">Cloroperoxidase</fullName>
    </submittedName>
</protein>
<gene>
    <name evidence="10" type="ORF">EJ05DRAFT_498377</name>
</gene>
<proteinExistence type="inferred from homology"/>
<evidence type="ECO:0000259" key="9">
    <source>
        <dbReference type="PROSITE" id="PS51405"/>
    </source>
</evidence>
<dbReference type="OrthoDB" id="407298at2759"/>
<dbReference type="PANTHER" id="PTHR33577">
    <property type="entry name" value="STERIGMATOCYSTIN BIOSYNTHESIS PEROXIDASE STCC-RELATED"/>
    <property type="match status" value="1"/>
</dbReference>
<dbReference type="Gene3D" id="1.10.489.10">
    <property type="entry name" value="Chloroperoxidase-like"/>
    <property type="match status" value="1"/>
</dbReference>
<dbReference type="Proteomes" id="UP000799437">
    <property type="component" value="Unassembled WGS sequence"/>
</dbReference>
<accession>A0A6A6WE09</accession>
<feature type="domain" description="Heme haloperoxidase family profile" evidence="9">
    <location>
        <begin position="20"/>
        <end position="114"/>
    </location>
</feature>
<dbReference type="GO" id="GO:0046872">
    <property type="term" value="F:metal ion binding"/>
    <property type="evidence" value="ECO:0007669"/>
    <property type="project" value="UniProtKB-KW"/>
</dbReference>
<dbReference type="RefSeq" id="XP_033602870.1">
    <property type="nucleotide sequence ID" value="XM_033746674.1"/>
</dbReference>
<evidence type="ECO:0000256" key="5">
    <source>
        <dbReference type="ARBA" id="ARBA00023002"/>
    </source>
</evidence>
<dbReference type="AlphaFoldDB" id="A0A6A6WE09"/>
<dbReference type="InterPro" id="IPR036851">
    <property type="entry name" value="Chloroperoxidase-like_sf"/>
</dbReference>
<dbReference type="EMBL" id="ML996568">
    <property type="protein sequence ID" value="KAF2760419.1"/>
    <property type="molecule type" value="Genomic_DNA"/>
</dbReference>
<dbReference type="InterPro" id="IPR000028">
    <property type="entry name" value="Chloroperoxidase"/>
</dbReference>
<comment type="cofactor">
    <cofactor evidence="1">
        <name>heme b</name>
        <dbReference type="ChEBI" id="CHEBI:60344"/>
    </cofactor>
</comment>
<dbReference type="SUPFAM" id="SSF47571">
    <property type="entry name" value="Cloroperoxidase"/>
    <property type="match status" value="1"/>
</dbReference>
<organism evidence="10 11">
    <name type="scientific">Pseudovirgaria hyperparasitica</name>
    <dbReference type="NCBI Taxonomy" id="470096"/>
    <lineage>
        <taxon>Eukaryota</taxon>
        <taxon>Fungi</taxon>
        <taxon>Dikarya</taxon>
        <taxon>Ascomycota</taxon>
        <taxon>Pezizomycotina</taxon>
        <taxon>Dothideomycetes</taxon>
        <taxon>Dothideomycetes incertae sedis</taxon>
        <taxon>Acrospermales</taxon>
        <taxon>Acrospermaceae</taxon>
        <taxon>Pseudovirgaria</taxon>
    </lineage>
</organism>
<evidence type="ECO:0000313" key="10">
    <source>
        <dbReference type="EMBL" id="KAF2760419.1"/>
    </source>
</evidence>
<evidence type="ECO:0000256" key="2">
    <source>
        <dbReference type="ARBA" id="ARBA00022559"/>
    </source>
</evidence>
<evidence type="ECO:0000256" key="4">
    <source>
        <dbReference type="ARBA" id="ARBA00022723"/>
    </source>
</evidence>
<keyword evidence="5" id="KW-0560">Oxidoreductase</keyword>